<organism evidence="7 8">
    <name type="scientific">Bimuria novae-zelandiae CBS 107.79</name>
    <dbReference type="NCBI Taxonomy" id="1447943"/>
    <lineage>
        <taxon>Eukaryota</taxon>
        <taxon>Fungi</taxon>
        <taxon>Dikarya</taxon>
        <taxon>Ascomycota</taxon>
        <taxon>Pezizomycotina</taxon>
        <taxon>Dothideomycetes</taxon>
        <taxon>Pleosporomycetidae</taxon>
        <taxon>Pleosporales</taxon>
        <taxon>Massarineae</taxon>
        <taxon>Didymosphaeriaceae</taxon>
        <taxon>Bimuria</taxon>
    </lineage>
</organism>
<dbReference type="AlphaFoldDB" id="A0A6A5VP40"/>
<proteinExistence type="inferred from homology"/>
<feature type="transmembrane region" description="Helical" evidence="6">
    <location>
        <begin position="52"/>
        <end position="70"/>
    </location>
</feature>
<feature type="transmembrane region" description="Helical" evidence="6">
    <location>
        <begin position="116"/>
        <end position="138"/>
    </location>
</feature>
<dbReference type="InterPro" id="IPR039020">
    <property type="entry name" value="PaxB-like"/>
</dbReference>
<evidence type="ECO:0000313" key="8">
    <source>
        <dbReference type="Proteomes" id="UP000800036"/>
    </source>
</evidence>
<feature type="transmembrane region" description="Helical" evidence="6">
    <location>
        <begin position="150"/>
        <end position="168"/>
    </location>
</feature>
<keyword evidence="4 6" id="KW-1133">Transmembrane helix</keyword>
<protein>
    <submittedName>
        <fullName evidence="7">Uncharacterized protein</fullName>
    </submittedName>
</protein>
<dbReference type="GO" id="GO:0016829">
    <property type="term" value="F:lyase activity"/>
    <property type="evidence" value="ECO:0007669"/>
    <property type="project" value="InterPro"/>
</dbReference>
<keyword evidence="5 6" id="KW-0472">Membrane</keyword>
<evidence type="ECO:0000256" key="1">
    <source>
        <dbReference type="ARBA" id="ARBA00004141"/>
    </source>
</evidence>
<evidence type="ECO:0000256" key="3">
    <source>
        <dbReference type="ARBA" id="ARBA00022692"/>
    </source>
</evidence>
<comment type="similarity">
    <text evidence="2">Belongs to the paxB family.</text>
</comment>
<gene>
    <name evidence="7" type="ORF">BU23DRAFT_577482</name>
</gene>
<evidence type="ECO:0000256" key="4">
    <source>
        <dbReference type="ARBA" id="ARBA00022989"/>
    </source>
</evidence>
<feature type="transmembrane region" description="Helical" evidence="6">
    <location>
        <begin position="90"/>
        <end position="110"/>
    </location>
</feature>
<sequence>MQLPLNGLKLRSGLFWITAYVLYIRQSYRENCANVGWDLIYGGLYPPAAAEYVAFLPVFLIDLGLVYTTVKFGPARWSYTLLVQQNLPSLLLFGCVTITLSQWPFLSLLLPDIHQASFWSGFFLQNIVSWAANVQLLARGHTKGHSLTIWFMYFVGTLCAIAVVYWRAYFYPDYWGYVYTPAATFLFAAAELGELLYPFIYL</sequence>
<dbReference type="GO" id="GO:0016020">
    <property type="term" value="C:membrane"/>
    <property type="evidence" value="ECO:0007669"/>
    <property type="project" value="UniProtKB-SubCell"/>
</dbReference>
<dbReference type="OrthoDB" id="5294024at2759"/>
<reference evidence="7" key="1">
    <citation type="journal article" date="2020" name="Stud. Mycol.">
        <title>101 Dothideomycetes genomes: a test case for predicting lifestyles and emergence of pathogens.</title>
        <authorList>
            <person name="Haridas S."/>
            <person name="Albert R."/>
            <person name="Binder M."/>
            <person name="Bloem J."/>
            <person name="Labutti K."/>
            <person name="Salamov A."/>
            <person name="Andreopoulos B."/>
            <person name="Baker S."/>
            <person name="Barry K."/>
            <person name="Bills G."/>
            <person name="Bluhm B."/>
            <person name="Cannon C."/>
            <person name="Castanera R."/>
            <person name="Culley D."/>
            <person name="Daum C."/>
            <person name="Ezra D."/>
            <person name="Gonzalez J."/>
            <person name="Henrissat B."/>
            <person name="Kuo A."/>
            <person name="Liang C."/>
            <person name="Lipzen A."/>
            <person name="Lutzoni F."/>
            <person name="Magnuson J."/>
            <person name="Mondo S."/>
            <person name="Nolan M."/>
            <person name="Ohm R."/>
            <person name="Pangilinan J."/>
            <person name="Park H.-J."/>
            <person name="Ramirez L."/>
            <person name="Alfaro M."/>
            <person name="Sun H."/>
            <person name="Tritt A."/>
            <person name="Yoshinaga Y."/>
            <person name="Zwiers L.-H."/>
            <person name="Turgeon B."/>
            <person name="Goodwin S."/>
            <person name="Spatafora J."/>
            <person name="Crous P."/>
            <person name="Grigoriev I."/>
        </authorList>
    </citation>
    <scope>NUCLEOTIDE SEQUENCE</scope>
    <source>
        <strain evidence="7">CBS 107.79</strain>
    </source>
</reference>
<name>A0A6A5VP40_9PLEO</name>
<comment type="subcellular location">
    <subcellularLocation>
        <location evidence="1">Membrane</location>
        <topology evidence="1">Multi-pass membrane protein</topology>
    </subcellularLocation>
</comment>
<dbReference type="PANTHER" id="PTHR42038">
    <property type="match status" value="1"/>
</dbReference>
<keyword evidence="8" id="KW-1185">Reference proteome</keyword>
<evidence type="ECO:0000313" key="7">
    <source>
        <dbReference type="EMBL" id="KAF1978685.1"/>
    </source>
</evidence>
<evidence type="ECO:0000256" key="2">
    <source>
        <dbReference type="ARBA" id="ARBA00006757"/>
    </source>
</evidence>
<dbReference type="Pfam" id="PF25129">
    <property type="entry name" value="Pyr4-TMTC"/>
    <property type="match status" value="1"/>
</dbReference>
<dbReference type="PANTHER" id="PTHR42038:SF2">
    <property type="entry name" value="TERPENE CYCLASE AUSL"/>
    <property type="match status" value="1"/>
</dbReference>
<accession>A0A6A5VP40</accession>
<dbReference type="EMBL" id="ML976660">
    <property type="protein sequence ID" value="KAF1978685.1"/>
    <property type="molecule type" value="Genomic_DNA"/>
</dbReference>
<dbReference type="Proteomes" id="UP000800036">
    <property type="component" value="Unassembled WGS sequence"/>
</dbReference>
<feature type="transmembrane region" description="Helical" evidence="6">
    <location>
        <begin position="174"/>
        <end position="197"/>
    </location>
</feature>
<evidence type="ECO:0000256" key="6">
    <source>
        <dbReference type="SAM" id="Phobius"/>
    </source>
</evidence>
<keyword evidence="3 6" id="KW-0812">Transmembrane</keyword>
<evidence type="ECO:0000256" key="5">
    <source>
        <dbReference type="ARBA" id="ARBA00023136"/>
    </source>
</evidence>